<gene>
    <name evidence="1" type="ORF">DFH08DRAFT_44979</name>
</gene>
<evidence type="ECO:0000313" key="2">
    <source>
        <dbReference type="Proteomes" id="UP001218218"/>
    </source>
</evidence>
<organism evidence="1 2">
    <name type="scientific">Mycena albidolilacea</name>
    <dbReference type="NCBI Taxonomy" id="1033008"/>
    <lineage>
        <taxon>Eukaryota</taxon>
        <taxon>Fungi</taxon>
        <taxon>Dikarya</taxon>
        <taxon>Basidiomycota</taxon>
        <taxon>Agaricomycotina</taxon>
        <taxon>Agaricomycetes</taxon>
        <taxon>Agaricomycetidae</taxon>
        <taxon>Agaricales</taxon>
        <taxon>Marasmiineae</taxon>
        <taxon>Mycenaceae</taxon>
        <taxon>Mycena</taxon>
    </lineage>
</organism>
<keyword evidence="2" id="KW-1185">Reference proteome</keyword>
<protein>
    <submittedName>
        <fullName evidence="1">Uncharacterized protein</fullName>
    </submittedName>
</protein>
<dbReference type="Proteomes" id="UP001218218">
    <property type="component" value="Unassembled WGS sequence"/>
</dbReference>
<reference evidence="1" key="1">
    <citation type="submission" date="2023-03" db="EMBL/GenBank/DDBJ databases">
        <title>Massive genome expansion in bonnet fungi (Mycena s.s.) driven by repeated elements and novel gene families across ecological guilds.</title>
        <authorList>
            <consortium name="Lawrence Berkeley National Laboratory"/>
            <person name="Harder C.B."/>
            <person name="Miyauchi S."/>
            <person name="Viragh M."/>
            <person name="Kuo A."/>
            <person name="Thoen E."/>
            <person name="Andreopoulos B."/>
            <person name="Lu D."/>
            <person name="Skrede I."/>
            <person name="Drula E."/>
            <person name="Henrissat B."/>
            <person name="Morin E."/>
            <person name="Kohler A."/>
            <person name="Barry K."/>
            <person name="LaButti K."/>
            <person name="Morin E."/>
            <person name="Salamov A."/>
            <person name="Lipzen A."/>
            <person name="Mereny Z."/>
            <person name="Hegedus B."/>
            <person name="Baldrian P."/>
            <person name="Stursova M."/>
            <person name="Weitz H."/>
            <person name="Taylor A."/>
            <person name="Grigoriev I.V."/>
            <person name="Nagy L.G."/>
            <person name="Martin F."/>
            <person name="Kauserud H."/>
        </authorList>
    </citation>
    <scope>NUCLEOTIDE SEQUENCE</scope>
    <source>
        <strain evidence="1">CBHHK002</strain>
    </source>
</reference>
<comment type="caution">
    <text evidence="1">The sequence shown here is derived from an EMBL/GenBank/DDBJ whole genome shotgun (WGS) entry which is preliminary data.</text>
</comment>
<evidence type="ECO:0000313" key="1">
    <source>
        <dbReference type="EMBL" id="KAJ7354439.1"/>
    </source>
</evidence>
<sequence length="219" mass="24115">MGHTAVHVLSAVNIAVHAPSSRTSLRAPSALCAARRTPSAPSASPRMSLYRARRRARPPPCIHPAHVLRIPHLAAYLPRGVHGAEHVPHIVHKGVHDSRFAHAPRHVAVHLPSVVVHGSGFVLVAAHVPRVYCIAAHVPRRRVRLRPGYTVGVLVLIAHRTARVQCAHAASRGCSPVSYEHQQRVQHLYVVIKYYLLSTFTPPTCFCLNPHIKVLAYDR</sequence>
<name>A0AAD7ABR4_9AGAR</name>
<proteinExistence type="predicted"/>
<dbReference type="AlphaFoldDB" id="A0AAD7ABR4"/>
<accession>A0AAD7ABR4</accession>
<dbReference type="EMBL" id="JARIHO010000010">
    <property type="protein sequence ID" value="KAJ7354439.1"/>
    <property type="molecule type" value="Genomic_DNA"/>
</dbReference>